<dbReference type="EMBL" id="MF768985">
    <property type="protein sequence ID" value="ATU84150.1"/>
    <property type="molecule type" value="Genomic_DNA"/>
</dbReference>
<evidence type="ECO:0000313" key="1">
    <source>
        <dbReference type="EMBL" id="ATU84150.1"/>
    </source>
</evidence>
<dbReference type="Proteomes" id="UP000267516">
    <property type="component" value="Segment"/>
</dbReference>
<sequence length="63" mass="6956">MFSTVSFITLFSSMSNFPHSSFLSLYTSRTSRTFYASEALYSCSSFCSSGTSRSLHAVTSLRS</sequence>
<organism evidence="1">
    <name type="scientific">White spot syndrome virus</name>
    <dbReference type="NCBI Taxonomy" id="342409"/>
    <lineage>
        <taxon>Viruses</taxon>
        <taxon>Viruses incertae sedis</taxon>
        <taxon>Naldaviricetes</taxon>
        <taxon>Nimaviridae</taxon>
        <taxon>Whispovirus</taxon>
    </lineage>
</organism>
<name>A0A2D3I6Y4_9VIRU</name>
<proteinExistence type="predicted"/>
<accession>A0A2D3I6Y4</accession>
<protein>
    <submittedName>
        <fullName evidence="1">ORF1274</fullName>
    </submittedName>
</protein>
<reference evidence="1" key="1">
    <citation type="journal article" date="2018" name="Aquaculture">
        <title>Complete genome sequence of a white spot syndrome virus associated with a disease incursion in Australia.</title>
        <authorList>
            <person name="Oakey J."/>
            <person name="Smith C.S."/>
        </authorList>
    </citation>
    <scope>NUCLEOTIDE SEQUENCE [LARGE SCALE GENOMIC DNA]</scope>
    <source>
        <strain evidence="1">WSSV-AU</strain>
    </source>
</reference>